<evidence type="ECO:0000313" key="4">
    <source>
        <dbReference type="EMBL" id="KAK4040884.1"/>
    </source>
</evidence>
<evidence type="ECO:0000313" key="5">
    <source>
        <dbReference type="Proteomes" id="UP001303115"/>
    </source>
</evidence>
<evidence type="ECO:0000256" key="1">
    <source>
        <dbReference type="ARBA" id="ARBA00093634"/>
    </source>
</evidence>
<dbReference type="PANTHER" id="PTHR31996:SF2">
    <property type="entry name" value="COILED-COIL DOMAIN-CONTAINING PROTEIN 115"/>
    <property type="match status" value="1"/>
</dbReference>
<accession>A0AAN6PH35</accession>
<sequence>MSSPLPPPTKVTQPQPQPRPQPQTEQIDALLQHYLALLDEYTTLRAYLTALQTALFQDLARANFSAERGVRHYGRDYYDERMQAGRRVRVISSMGEGGGEAEGEAEGEGEGGGGLPVFTVGVYPPPGQGGQGQGIGGEEKEKPDSEGGEAVDGDGDGDDGHEDEKHPEQEGPAAPDDDADDADEDVKKIPNPKPKPKSADPLRWFGILTPLPLRQAQGHAIKAVEDIIPRLATLNAEMAGVELEVRRARKRRAKVERAEEKRVADLEEKMGKVDVGA</sequence>
<dbReference type="Pfam" id="PF21730">
    <property type="entry name" value="Vma22_CCDC115"/>
    <property type="match status" value="2"/>
</dbReference>
<proteinExistence type="predicted"/>
<gene>
    <name evidence="4" type="ORF">C8A01DRAFT_35056</name>
</gene>
<dbReference type="EMBL" id="MU854367">
    <property type="protein sequence ID" value="KAK4040884.1"/>
    <property type="molecule type" value="Genomic_DNA"/>
</dbReference>
<keyword evidence="2" id="KW-0175">Coiled coil</keyword>
<dbReference type="PANTHER" id="PTHR31996">
    <property type="entry name" value="COILED-COIL DOMAIN-CONTAINING PROTEIN 115"/>
    <property type="match status" value="1"/>
</dbReference>
<feature type="coiled-coil region" evidence="2">
    <location>
        <begin position="231"/>
        <end position="258"/>
    </location>
</feature>
<keyword evidence="5" id="KW-1185">Reference proteome</keyword>
<dbReference type="GO" id="GO:1990871">
    <property type="term" value="C:Vma12-Vma22 assembly complex"/>
    <property type="evidence" value="ECO:0007669"/>
    <property type="project" value="TreeGrafter"/>
</dbReference>
<dbReference type="InterPro" id="IPR040357">
    <property type="entry name" value="Vma22/CCDC115"/>
</dbReference>
<feature type="compositionally biased region" description="Acidic residues" evidence="3">
    <location>
        <begin position="99"/>
        <end position="109"/>
    </location>
</feature>
<dbReference type="GO" id="GO:0051082">
    <property type="term" value="F:unfolded protein binding"/>
    <property type="evidence" value="ECO:0007669"/>
    <property type="project" value="TreeGrafter"/>
</dbReference>
<protein>
    <recommendedName>
        <fullName evidence="1">Vacuolar ATPase assembly protein VMA22</fullName>
    </recommendedName>
</protein>
<feature type="region of interest" description="Disordered" evidence="3">
    <location>
        <begin position="94"/>
        <end position="202"/>
    </location>
</feature>
<dbReference type="GO" id="GO:0070072">
    <property type="term" value="P:vacuolar proton-transporting V-type ATPase complex assembly"/>
    <property type="evidence" value="ECO:0007669"/>
    <property type="project" value="InterPro"/>
</dbReference>
<comment type="caution">
    <text evidence="4">The sequence shown here is derived from an EMBL/GenBank/DDBJ whole genome shotgun (WGS) entry which is preliminary data.</text>
</comment>
<organism evidence="4 5">
    <name type="scientific">Parachaetomium inaequale</name>
    <dbReference type="NCBI Taxonomy" id="2588326"/>
    <lineage>
        <taxon>Eukaryota</taxon>
        <taxon>Fungi</taxon>
        <taxon>Dikarya</taxon>
        <taxon>Ascomycota</taxon>
        <taxon>Pezizomycotina</taxon>
        <taxon>Sordariomycetes</taxon>
        <taxon>Sordariomycetidae</taxon>
        <taxon>Sordariales</taxon>
        <taxon>Chaetomiaceae</taxon>
        <taxon>Parachaetomium</taxon>
    </lineage>
</organism>
<dbReference type="AlphaFoldDB" id="A0AAN6PH35"/>
<reference evidence="5" key="1">
    <citation type="journal article" date="2023" name="Mol. Phylogenet. Evol.">
        <title>Genome-scale phylogeny and comparative genomics of the fungal order Sordariales.</title>
        <authorList>
            <person name="Hensen N."/>
            <person name="Bonometti L."/>
            <person name="Westerberg I."/>
            <person name="Brannstrom I.O."/>
            <person name="Guillou S."/>
            <person name="Cros-Aarteil S."/>
            <person name="Calhoun S."/>
            <person name="Haridas S."/>
            <person name="Kuo A."/>
            <person name="Mondo S."/>
            <person name="Pangilinan J."/>
            <person name="Riley R."/>
            <person name="LaButti K."/>
            <person name="Andreopoulos B."/>
            <person name="Lipzen A."/>
            <person name="Chen C."/>
            <person name="Yan M."/>
            <person name="Daum C."/>
            <person name="Ng V."/>
            <person name="Clum A."/>
            <person name="Steindorff A."/>
            <person name="Ohm R.A."/>
            <person name="Martin F."/>
            <person name="Silar P."/>
            <person name="Natvig D.O."/>
            <person name="Lalanne C."/>
            <person name="Gautier V."/>
            <person name="Ament-Velasquez S.L."/>
            <person name="Kruys A."/>
            <person name="Hutchinson M.I."/>
            <person name="Powell A.J."/>
            <person name="Barry K."/>
            <person name="Miller A.N."/>
            <person name="Grigoriev I.V."/>
            <person name="Debuchy R."/>
            <person name="Gladieux P."/>
            <person name="Hiltunen Thoren M."/>
            <person name="Johannesson H."/>
        </authorList>
    </citation>
    <scope>NUCLEOTIDE SEQUENCE [LARGE SCALE GENOMIC DNA]</scope>
    <source>
        <strain evidence="5">CBS 284.82</strain>
    </source>
</reference>
<feature type="region of interest" description="Disordered" evidence="3">
    <location>
        <begin position="1"/>
        <end position="24"/>
    </location>
</feature>
<feature type="compositionally biased region" description="Acidic residues" evidence="3">
    <location>
        <begin position="175"/>
        <end position="184"/>
    </location>
</feature>
<feature type="compositionally biased region" description="Pro residues" evidence="3">
    <location>
        <begin position="1"/>
        <end position="21"/>
    </location>
</feature>
<dbReference type="Proteomes" id="UP001303115">
    <property type="component" value="Unassembled WGS sequence"/>
</dbReference>
<name>A0AAN6PH35_9PEZI</name>
<feature type="compositionally biased region" description="Acidic residues" evidence="3">
    <location>
        <begin position="146"/>
        <end position="161"/>
    </location>
</feature>
<evidence type="ECO:0000256" key="3">
    <source>
        <dbReference type="SAM" id="MobiDB-lite"/>
    </source>
</evidence>
<evidence type="ECO:0000256" key="2">
    <source>
        <dbReference type="SAM" id="Coils"/>
    </source>
</evidence>